<dbReference type="Gene3D" id="3.10.450.50">
    <property type="match status" value="1"/>
</dbReference>
<dbReference type="CDD" id="cd00590">
    <property type="entry name" value="RRM_SF"/>
    <property type="match status" value="1"/>
</dbReference>
<feature type="region of interest" description="Disordered" evidence="3">
    <location>
        <begin position="271"/>
        <end position="291"/>
    </location>
</feature>
<dbReference type="SUPFAM" id="SSF54427">
    <property type="entry name" value="NTF2-like"/>
    <property type="match status" value="1"/>
</dbReference>
<evidence type="ECO:0000256" key="3">
    <source>
        <dbReference type="SAM" id="MobiDB-lite"/>
    </source>
</evidence>
<organism evidence="6 7">
    <name type="scientific">Liquidambar formosana</name>
    <name type="common">Formosan gum</name>
    <dbReference type="NCBI Taxonomy" id="63359"/>
    <lineage>
        <taxon>Eukaryota</taxon>
        <taxon>Viridiplantae</taxon>
        <taxon>Streptophyta</taxon>
        <taxon>Embryophyta</taxon>
        <taxon>Tracheophyta</taxon>
        <taxon>Spermatophyta</taxon>
        <taxon>Magnoliopsida</taxon>
        <taxon>eudicotyledons</taxon>
        <taxon>Gunneridae</taxon>
        <taxon>Pentapetalae</taxon>
        <taxon>Saxifragales</taxon>
        <taxon>Altingiaceae</taxon>
        <taxon>Liquidambar</taxon>
    </lineage>
</organism>
<feature type="region of interest" description="Disordered" evidence="3">
    <location>
        <begin position="157"/>
        <end position="199"/>
    </location>
</feature>
<name>A0AAP0RII2_LIQFO</name>
<dbReference type="FunFam" id="3.10.450.50:FF:000003">
    <property type="entry name" value="Nuclear transport factor 2 family protein"/>
    <property type="match status" value="1"/>
</dbReference>
<dbReference type="GO" id="GO:0003729">
    <property type="term" value="F:mRNA binding"/>
    <property type="evidence" value="ECO:0007669"/>
    <property type="project" value="TreeGrafter"/>
</dbReference>
<comment type="caution">
    <text evidence="6">The sequence shown here is derived from an EMBL/GenBank/DDBJ whole genome shotgun (WGS) entry which is preliminary data.</text>
</comment>
<proteinExistence type="predicted"/>
<dbReference type="InterPro" id="IPR035979">
    <property type="entry name" value="RBD_domain_sf"/>
</dbReference>
<dbReference type="CDD" id="cd00780">
    <property type="entry name" value="NTF2"/>
    <property type="match status" value="1"/>
</dbReference>
<dbReference type="InterPro" id="IPR032710">
    <property type="entry name" value="NTF2-like_dom_sf"/>
</dbReference>
<keyword evidence="7" id="KW-1185">Reference proteome</keyword>
<sequence length="413" mass="45233">MAMESAGFPPAHPPEFVGTSFVERYYRMLCESPEEVHKFYQDSSVLSRPGLDGVMTSVTTMQGINDKILSLGCKEFKVEILTADVQASYKEGVIVLVTGYLTGKDNLRRKFTQSFFLAPQDAKSYFVLNDIFRYVDENESPEVDTVAVNVVDENAPIAPLTPDAEPTHVPDQPSPNHTTTPVEEDSKNGGEVCEPSDNAVGSVDVKKAVAGPLIDSSQNDVLSVTESASSNAQVHAPKKSYASIVKVYTPPLVPASTIRVAPVKTEQKLRASVATEASTPGGNSAPESNKNHAEVKGCSIYIRNLPMTATSEQVEGVFKKFGPIKRGGIQVRSFRYEGYCFGFVEFESSSSVQSAIEASPITIEGLQVTVEEKRNNHQVGNGRGRFQPGRGGFQNDNVRSRGKFWWRPRQWQK</sequence>
<evidence type="ECO:0000256" key="2">
    <source>
        <dbReference type="PROSITE-ProRule" id="PRU00176"/>
    </source>
</evidence>
<dbReference type="PANTHER" id="PTHR10693:SF75">
    <property type="entry name" value="NUCLEAR TRANSPORT FACTOR 2"/>
    <property type="match status" value="1"/>
</dbReference>
<dbReference type="GO" id="GO:0005829">
    <property type="term" value="C:cytosol"/>
    <property type="evidence" value="ECO:0007669"/>
    <property type="project" value="TreeGrafter"/>
</dbReference>
<dbReference type="InterPro" id="IPR000504">
    <property type="entry name" value="RRM_dom"/>
</dbReference>
<reference evidence="6 7" key="1">
    <citation type="journal article" date="2024" name="Plant J.">
        <title>Genome sequences and population genomics reveal climatic adaptation and genomic divergence between two closely related sweetgum species.</title>
        <authorList>
            <person name="Xu W.Q."/>
            <person name="Ren C.Q."/>
            <person name="Zhang X.Y."/>
            <person name="Comes H.P."/>
            <person name="Liu X.H."/>
            <person name="Li Y.G."/>
            <person name="Kettle C.J."/>
            <person name="Jalonen R."/>
            <person name="Gaisberger H."/>
            <person name="Ma Y.Z."/>
            <person name="Qiu Y.X."/>
        </authorList>
    </citation>
    <scope>NUCLEOTIDE SEQUENCE [LARGE SCALE GENOMIC DNA]</scope>
    <source>
        <strain evidence="6">Hangzhou</strain>
    </source>
</reference>
<dbReference type="SUPFAM" id="SSF54928">
    <property type="entry name" value="RNA-binding domain, RBD"/>
    <property type="match status" value="1"/>
</dbReference>
<evidence type="ECO:0000313" key="7">
    <source>
        <dbReference type="Proteomes" id="UP001415857"/>
    </source>
</evidence>
<dbReference type="GO" id="GO:1990904">
    <property type="term" value="C:ribonucleoprotein complex"/>
    <property type="evidence" value="ECO:0007669"/>
    <property type="project" value="TreeGrafter"/>
</dbReference>
<feature type="domain" description="NTF2" evidence="5">
    <location>
        <begin position="17"/>
        <end position="134"/>
    </location>
</feature>
<feature type="domain" description="RRM" evidence="4">
    <location>
        <begin position="298"/>
        <end position="375"/>
    </location>
</feature>
<dbReference type="PROSITE" id="PS50177">
    <property type="entry name" value="NTF2_DOMAIN"/>
    <property type="match status" value="1"/>
</dbReference>
<dbReference type="SMART" id="SM00360">
    <property type="entry name" value="RRM"/>
    <property type="match status" value="1"/>
</dbReference>
<dbReference type="InterPro" id="IPR012677">
    <property type="entry name" value="Nucleotide-bd_a/b_plait_sf"/>
</dbReference>
<dbReference type="Pfam" id="PF02136">
    <property type="entry name" value="NTF2"/>
    <property type="match status" value="1"/>
</dbReference>
<evidence type="ECO:0000256" key="1">
    <source>
        <dbReference type="ARBA" id="ARBA00022884"/>
    </source>
</evidence>
<keyword evidence="1 2" id="KW-0694">RNA-binding</keyword>
<feature type="compositionally biased region" description="Polar residues" evidence="3">
    <location>
        <begin position="275"/>
        <end position="288"/>
    </location>
</feature>
<evidence type="ECO:0000259" key="4">
    <source>
        <dbReference type="PROSITE" id="PS50102"/>
    </source>
</evidence>
<dbReference type="InterPro" id="IPR039539">
    <property type="entry name" value="Ras_GTPase_bind_prot"/>
</dbReference>
<dbReference type="PANTHER" id="PTHR10693">
    <property type="entry name" value="RAS GTPASE-ACTIVATING PROTEIN-BINDING PROTEIN"/>
    <property type="match status" value="1"/>
</dbReference>
<dbReference type="InterPro" id="IPR002075">
    <property type="entry name" value="NTF2_dom"/>
</dbReference>
<dbReference type="PROSITE" id="PS50102">
    <property type="entry name" value="RRM"/>
    <property type="match status" value="1"/>
</dbReference>
<evidence type="ECO:0000313" key="6">
    <source>
        <dbReference type="EMBL" id="KAK9277743.1"/>
    </source>
</evidence>
<evidence type="ECO:0000259" key="5">
    <source>
        <dbReference type="PROSITE" id="PS50177"/>
    </source>
</evidence>
<protein>
    <submittedName>
        <fullName evidence="6">Uncharacterized protein</fullName>
    </submittedName>
</protein>
<dbReference type="InterPro" id="IPR018222">
    <property type="entry name" value="Nuclear_transport_factor_2_euk"/>
</dbReference>
<dbReference type="AlphaFoldDB" id="A0AAP0RII2"/>
<dbReference type="Pfam" id="PF00076">
    <property type="entry name" value="RRM_1"/>
    <property type="match status" value="1"/>
</dbReference>
<gene>
    <name evidence="6" type="ORF">L1049_007290</name>
</gene>
<dbReference type="EMBL" id="JBBPBK010000010">
    <property type="protein sequence ID" value="KAK9277743.1"/>
    <property type="molecule type" value="Genomic_DNA"/>
</dbReference>
<dbReference type="Gene3D" id="3.30.70.330">
    <property type="match status" value="1"/>
</dbReference>
<dbReference type="Proteomes" id="UP001415857">
    <property type="component" value="Unassembled WGS sequence"/>
</dbReference>
<accession>A0AAP0RII2</accession>